<evidence type="ECO:0000313" key="7">
    <source>
        <dbReference type="EMBL" id="RSX51591.1"/>
    </source>
</evidence>
<dbReference type="InterPro" id="IPR054712">
    <property type="entry name" value="Cas3-like_dom"/>
</dbReference>
<evidence type="ECO:0000256" key="5">
    <source>
        <dbReference type="ARBA" id="ARBA00023118"/>
    </source>
</evidence>
<sequence length="1034" mass="116169">MDTMNNNAIAVIIENRFERFVAAVHDGRRPYQWQRRLVRTIIDAGRWPDRLSAPTGAGKTMVIDVHVFLNALAGLASISEGTDDPELVDAIRGLELERLPRRLAMTVNRRSLVDDQYDEALELKRIIREGKDESNEHDRRILALIRQGLDAREGGIIRVVDEPDSYDSLRVIRLRGGEPVSGAVREWRYRPTACQVICATPDMFGSRLLFSGYGTTPQARPIEAGLLAYDTVLVADEAHLSRQLVETARSVRRLERSGNDAMMRFSPLQVMSTTATQTSIGDESNVGVEESDFDVDVDLRERLTRPKPVEVVAGERKDLARAMAERCVAEYDENAVVGCIVNSVKMAEDVMKALNTIRKERKKAGEELKGEARAFVGPMRQYDKKRLVNSDLFQAMKGDEQAVEVTNLHYVIATQTLEVGIDADFCTLITELPAASALVQRVGRVNRRGKRDFGRVIVFRELDPSKTKKGVYSAEELEYASHWLETFEGADSGLSAWACTKNPPRSAELSRVALQRLELWDVENLSHTDEELAADMTLPSQNPFDINLWLRDDLLSQDDPNIGVVVRSLPENDADALGLLDVVRPVADEAFPIRDRGQIAEIEKRSHGGTAFRIFIVRARETGDNAVIPWNESIGSLVECLQSGDMLVVDSSAPLFDRNLHTLKPTGGECETDVYNLCQDSGVILSTADDGDGTLERILAAIRSNDVPDTSDTPDEDSSDLSVSDRDPCLLRNVLVDEIDRECLRRMIQSRMIGNAGDGHDPAGQKSVQEFVENYENMPTERFVFPSLPIEEEQPSWLVLQRSENSLDDVSQQEMRKTISGRSNDPVYLNTDNGHQCSVERRAERFLRILGLPAEIRRDVMVAARHHDDGKKDPRFQRLLHFRLREPQSYDDGTYLAKSRYYSPVYEARVRREMNLRGWRHEQRSAAECWADSDVIGANDIELVTRLAGTSHGHGRSCFRDNAETLIPRYVMEHADAGPAPNINDIRRAAGELFDDGVWERIISHTNERYGYWGVAYLEAILRAADVTISSEGR</sequence>
<gene>
    <name evidence="7" type="ORF">D2E23_0854</name>
</gene>
<dbReference type="GO" id="GO:0005524">
    <property type="term" value="F:ATP binding"/>
    <property type="evidence" value="ECO:0007669"/>
    <property type="project" value="UniProtKB-KW"/>
</dbReference>
<accession>A0A430FFN7</accession>
<keyword evidence="2" id="KW-0378">Hydrolase</keyword>
<dbReference type="PROSITE" id="PS51643">
    <property type="entry name" value="HD_CAS3"/>
    <property type="match status" value="1"/>
</dbReference>
<dbReference type="GO" id="GO:0016787">
    <property type="term" value="F:hydrolase activity"/>
    <property type="evidence" value="ECO:0007669"/>
    <property type="project" value="UniProtKB-KW"/>
</dbReference>
<proteinExistence type="predicted"/>
<keyword evidence="1" id="KW-0547">Nucleotide-binding</keyword>
<keyword evidence="4" id="KW-0067">ATP-binding</keyword>
<protein>
    <submittedName>
        <fullName evidence="7">Type I-U CRISPR-associated helicase/endonuclease Cas3</fullName>
    </submittedName>
</protein>
<comment type="caution">
    <text evidence="7">The sequence shown here is derived from an EMBL/GenBank/DDBJ whole genome shotgun (WGS) entry which is preliminary data.</text>
</comment>
<evidence type="ECO:0000256" key="1">
    <source>
        <dbReference type="ARBA" id="ARBA00022741"/>
    </source>
</evidence>
<name>A0A430FFN7_9BIFI</name>
<evidence type="ECO:0000256" key="4">
    <source>
        <dbReference type="ARBA" id="ARBA00022840"/>
    </source>
</evidence>
<dbReference type="InterPro" id="IPR006483">
    <property type="entry name" value="CRISPR-assoc_Cas3_HD"/>
</dbReference>
<dbReference type="GO" id="GO:0051607">
    <property type="term" value="P:defense response to virus"/>
    <property type="evidence" value="ECO:0007669"/>
    <property type="project" value="UniProtKB-KW"/>
</dbReference>
<keyword evidence="7" id="KW-0540">Nuclease</keyword>
<evidence type="ECO:0000313" key="8">
    <source>
        <dbReference type="Proteomes" id="UP000288607"/>
    </source>
</evidence>
<dbReference type="AlphaFoldDB" id="A0A430FFN7"/>
<dbReference type="SUPFAM" id="SSF52540">
    <property type="entry name" value="P-loop containing nucleoside triphosphate hydrolases"/>
    <property type="match status" value="1"/>
</dbReference>
<evidence type="ECO:0000256" key="2">
    <source>
        <dbReference type="ARBA" id="ARBA00022801"/>
    </source>
</evidence>
<dbReference type="Gene3D" id="3.40.50.300">
    <property type="entry name" value="P-loop containing nucleotide triphosphate hydrolases"/>
    <property type="match status" value="2"/>
</dbReference>
<reference evidence="7 8" key="1">
    <citation type="submission" date="2018-09" db="EMBL/GenBank/DDBJ databases">
        <title>Characterization of the phylogenetic diversity of five novel species belonging to the genus Bifidobacterium.</title>
        <authorList>
            <person name="Lugli G.A."/>
            <person name="Duranti S."/>
            <person name="Milani C."/>
        </authorList>
    </citation>
    <scope>NUCLEOTIDE SEQUENCE [LARGE SCALE GENOMIC DNA]</scope>
    <source>
        <strain evidence="7 8">2028B</strain>
    </source>
</reference>
<evidence type="ECO:0000256" key="3">
    <source>
        <dbReference type="ARBA" id="ARBA00022806"/>
    </source>
</evidence>
<dbReference type="NCBIfam" id="TIGR02621">
    <property type="entry name" value="cas3_GSU0051"/>
    <property type="match status" value="1"/>
</dbReference>
<feature type="domain" description="HD Cas3-type" evidence="6">
    <location>
        <begin position="840"/>
        <end position="1028"/>
    </location>
</feature>
<dbReference type="GO" id="GO:0004519">
    <property type="term" value="F:endonuclease activity"/>
    <property type="evidence" value="ECO:0007669"/>
    <property type="project" value="UniProtKB-KW"/>
</dbReference>
<keyword evidence="5" id="KW-0051">Antiviral defense</keyword>
<dbReference type="EMBL" id="QXGJ01000003">
    <property type="protein sequence ID" value="RSX51591.1"/>
    <property type="molecule type" value="Genomic_DNA"/>
</dbReference>
<dbReference type="GO" id="GO:0004386">
    <property type="term" value="F:helicase activity"/>
    <property type="evidence" value="ECO:0007669"/>
    <property type="project" value="UniProtKB-KW"/>
</dbReference>
<keyword evidence="7" id="KW-0255">Endonuclease</keyword>
<dbReference type="Pfam" id="PF22590">
    <property type="entry name" value="Cas3-like_C_2"/>
    <property type="match status" value="1"/>
</dbReference>
<dbReference type="InterPro" id="IPR013444">
    <property type="entry name" value="Helicase_Cas3_CRISPR-ass_Anaes"/>
</dbReference>
<dbReference type="Proteomes" id="UP000288607">
    <property type="component" value="Unassembled WGS sequence"/>
</dbReference>
<dbReference type="InterPro" id="IPR027417">
    <property type="entry name" value="P-loop_NTPase"/>
</dbReference>
<dbReference type="OrthoDB" id="9810236at2"/>
<keyword evidence="3" id="KW-0347">Helicase</keyword>
<keyword evidence="8" id="KW-1185">Reference proteome</keyword>
<organism evidence="7 8">
    <name type="scientific">Bifidobacterium callimiconis</name>
    <dbReference type="NCBI Taxonomy" id="2306973"/>
    <lineage>
        <taxon>Bacteria</taxon>
        <taxon>Bacillati</taxon>
        <taxon>Actinomycetota</taxon>
        <taxon>Actinomycetes</taxon>
        <taxon>Bifidobacteriales</taxon>
        <taxon>Bifidobacteriaceae</taxon>
        <taxon>Bifidobacterium</taxon>
    </lineage>
</organism>
<evidence type="ECO:0000259" key="6">
    <source>
        <dbReference type="PROSITE" id="PS51643"/>
    </source>
</evidence>